<evidence type="ECO:0000256" key="4">
    <source>
        <dbReference type="RuleBase" id="RU000394"/>
    </source>
</evidence>
<dbReference type="InterPro" id="IPR027417">
    <property type="entry name" value="P-loop_NTPase"/>
</dbReference>
<dbReference type="eggNOG" id="KOG4280">
    <property type="taxonomic scope" value="Eukaryota"/>
</dbReference>
<gene>
    <name evidence="8" type="ORF">H310_01019</name>
</gene>
<keyword evidence="3 4" id="KW-0505">Motor protein</keyword>
<keyword evidence="1 3" id="KW-0547">Nucleotide-binding</keyword>
<accession>A0A024URH2</accession>
<dbReference type="VEuPathDB" id="FungiDB:H310_01019"/>
<dbReference type="GO" id="GO:0007018">
    <property type="term" value="P:microtubule-based movement"/>
    <property type="evidence" value="ECO:0007669"/>
    <property type="project" value="InterPro"/>
</dbReference>
<dbReference type="Gene3D" id="3.40.850.10">
    <property type="entry name" value="Kinesin motor domain"/>
    <property type="match status" value="1"/>
</dbReference>
<feature type="coiled-coil region" evidence="5">
    <location>
        <begin position="485"/>
        <end position="519"/>
    </location>
</feature>
<evidence type="ECO:0000256" key="1">
    <source>
        <dbReference type="ARBA" id="ARBA00022741"/>
    </source>
</evidence>
<protein>
    <recommendedName>
        <fullName evidence="4">Kinesin-like protein</fullName>
    </recommendedName>
</protein>
<reference evidence="8" key="1">
    <citation type="submission" date="2013-12" db="EMBL/GenBank/DDBJ databases">
        <title>The Genome Sequence of Aphanomyces invadans NJM9701.</title>
        <authorList>
            <consortium name="The Broad Institute Genomics Platform"/>
            <person name="Russ C."/>
            <person name="Tyler B."/>
            <person name="van West P."/>
            <person name="Dieguez-Uribeondo J."/>
            <person name="Young S.K."/>
            <person name="Zeng Q."/>
            <person name="Gargeya S."/>
            <person name="Fitzgerald M."/>
            <person name="Abouelleil A."/>
            <person name="Alvarado L."/>
            <person name="Chapman S.B."/>
            <person name="Gainer-Dewar J."/>
            <person name="Goldberg J."/>
            <person name="Griggs A."/>
            <person name="Gujja S."/>
            <person name="Hansen M."/>
            <person name="Howarth C."/>
            <person name="Imamovic A."/>
            <person name="Ireland A."/>
            <person name="Larimer J."/>
            <person name="McCowan C."/>
            <person name="Murphy C."/>
            <person name="Pearson M."/>
            <person name="Poon T.W."/>
            <person name="Priest M."/>
            <person name="Roberts A."/>
            <person name="Saif S."/>
            <person name="Shea T."/>
            <person name="Sykes S."/>
            <person name="Wortman J."/>
            <person name="Nusbaum C."/>
            <person name="Birren B."/>
        </authorList>
    </citation>
    <scope>NUCLEOTIDE SEQUENCE [LARGE SCALE GENOMIC DNA]</scope>
    <source>
        <strain evidence="8">NJM9701</strain>
    </source>
</reference>
<keyword evidence="5" id="KW-0175">Coiled coil</keyword>
<feature type="binding site" evidence="3">
    <location>
        <begin position="98"/>
        <end position="105"/>
    </location>
    <ligand>
        <name>ATP</name>
        <dbReference type="ChEBI" id="CHEBI:30616"/>
    </ligand>
</feature>
<dbReference type="PROSITE" id="PS50067">
    <property type="entry name" value="KINESIN_MOTOR_2"/>
    <property type="match status" value="1"/>
</dbReference>
<evidence type="ECO:0000259" key="7">
    <source>
        <dbReference type="PROSITE" id="PS50067"/>
    </source>
</evidence>
<keyword evidence="2 3" id="KW-0067">ATP-binding</keyword>
<dbReference type="EMBL" id="KI913953">
    <property type="protein sequence ID" value="ETW08437.1"/>
    <property type="molecule type" value="Genomic_DNA"/>
</dbReference>
<name>A0A024URH2_9STRA</name>
<evidence type="ECO:0000256" key="3">
    <source>
        <dbReference type="PROSITE-ProRule" id="PRU00283"/>
    </source>
</evidence>
<dbReference type="InterPro" id="IPR019821">
    <property type="entry name" value="Kinesin_motor_CS"/>
</dbReference>
<dbReference type="InterPro" id="IPR036961">
    <property type="entry name" value="Kinesin_motor_dom_sf"/>
</dbReference>
<sequence>MGDTWKIGTYARIRPLRKGATKSYTIASPHDGVASTITFPYPAAPDSRSNLKQRDELEFKYTQVFDCPTSQDKIFHDACLGVVTGAVEGYNGTILAYGQTGSGKTFTITGGESYQERGIVPRAISTLFDAFEARTDMTYKCYISYLEIYNDSVYDLLDRTHMNKPIEAWTRLQVQLSDDDEDANAQFRKLGVYEAKSEEEALNLLFLGNAHRITSDTPMNMASSRSHSIFTMLIEGHRHNSEVILHSKLHVVDLAGSERVYKRDGSERMRTEGRFINLSLHHLEQVILALQTKPAAKKGAKAMGKPPNHHVPYRNSMLTSVLRGSLGGNCKSVFIGTLNPEAEFVDESISTCRFMQRCSEVAVDVHVNEEVDVYVLAELLQAENKRLQRDLAVTQAALKDQADVNSKLQAQVHPGVAMELHASDKAECDQLVEKFLVAEWESPAQAQVAMEIERLGLGHAMYCLKSVKESLVFASNATVEVQELLNIQNDRIAGMESRLAAQRAEAETLNRAMAALAAEVQSQDHTKSETTKVHPVSSVTKQQHSHQLRQDGTNYASPADPPKKHPPLDTPPPPPFAAMSSTRGSDAIKRRMDLLKQGSIFIKHGRQGNPHPRFVWCTPDLQYLSYRSVGGSPTQPIQIPTSSLHSLAVGQTTKVFQRRGDPARAPFCFSILYENTKRSLDLEVPFEMWMLRVMFMLCRLTRVTTSTETSPSVPSGRKLCSTSSR</sequence>
<dbReference type="Pfam" id="PF00225">
    <property type="entry name" value="Kinesin"/>
    <property type="match status" value="1"/>
</dbReference>
<dbReference type="RefSeq" id="XP_008862242.1">
    <property type="nucleotide sequence ID" value="XM_008864020.1"/>
</dbReference>
<evidence type="ECO:0000256" key="2">
    <source>
        <dbReference type="ARBA" id="ARBA00022840"/>
    </source>
</evidence>
<dbReference type="PROSITE" id="PS00411">
    <property type="entry name" value="KINESIN_MOTOR_1"/>
    <property type="match status" value="1"/>
</dbReference>
<dbReference type="PANTHER" id="PTHR47968:SF67">
    <property type="entry name" value="KINESIN MOTOR DOMAIN-CONTAINING PROTEIN"/>
    <property type="match status" value="1"/>
</dbReference>
<dbReference type="GO" id="GO:0008017">
    <property type="term" value="F:microtubule binding"/>
    <property type="evidence" value="ECO:0007669"/>
    <property type="project" value="InterPro"/>
</dbReference>
<feature type="domain" description="Kinesin motor" evidence="7">
    <location>
        <begin position="6"/>
        <end position="361"/>
    </location>
</feature>
<feature type="compositionally biased region" description="Basic and acidic residues" evidence="6">
    <location>
        <begin position="522"/>
        <end position="532"/>
    </location>
</feature>
<dbReference type="InterPro" id="IPR001752">
    <property type="entry name" value="Kinesin_motor_dom"/>
</dbReference>
<dbReference type="OrthoDB" id="3176171at2759"/>
<evidence type="ECO:0000256" key="6">
    <source>
        <dbReference type="SAM" id="MobiDB-lite"/>
    </source>
</evidence>
<dbReference type="SUPFAM" id="SSF50729">
    <property type="entry name" value="PH domain-like"/>
    <property type="match status" value="1"/>
</dbReference>
<dbReference type="GO" id="GO:0005524">
    <property type="term" value="F:ATP binding"/>
    <property type="evidence" value="ECO:0007669"/>
    <property type="project" value="UniProtKB-UniRule"/>
</dbReference>
<dbReference type="GO" id="GO:0005874">
    <property type="term" value="C:microtubule"/>
    <property type="evidence" value="ECO:0007669"/>
    <property type="project" value="UniProtKB-KW"/>
</dbReference>
<dbReference type="InterPro" id="IPR027640">
    <property type="entry name" value="Kinesin-like_fam"/>
</dbReference>
<dbReference type="Gene3D" id="2.30.29.30">
    <property type="entry name" value="Pleckstrin-homology domain (PH domain)/Phosphotyrosine-binding domain (PTB)"/>
    <property type="match status" value="1"/>
</dbReference>
<comment type="similarity">
    <text evidence="3 4">Belongs to the TRAFAC class myosin-kinesin ATPase superfamily. Kinesin family.</text>
</comment>
<dbReference type="STRING" id="157072.A0A024URH2"/>
<dbReference type="GeneID" id="20078069"/>
<dbReference type="AlphaFoldDB" id="A0A024URH2"/>
<evidence type="ECO:0000313" key="8">
    <source>
        <dbReference type="EMBL" id="ETW08437.1"/>
    </source>
</evidence>
<dbReference type="PANTHER" id="PTHR47968">
    <property type="entry name" value="CENTROMERE PROTEIN E"/>
    <property type="match status" value="1"/>
</dbReference>
<dbReference type="SUPFAM" id="SSF52540">
    <property type="entry name" value="P-loop containing nucleoside triphosphate hydrolases"/>
    <property type="match status" value="1"/>
</dbReference>
<organism evidence="8">
    <name type="scientific">Aphanomyces invadans</name>
    <dbReference type="NCBI Taxonomy" id="157072"/>
    <lineage>
        <taxon>Eukaryota</taxon>
        <taxon>Sar</taxon>
        <taxon>Stramenopiles</taxon>
        <taxon>Oomycota</taxon>
        <taxon>Saprolegniomycetes</taxon>
        <taxon>Saprolegniales</taxon>
        <taxon>Verrucalvaceae</taxon>
        <taxon>Aphanomyces</taxon>
    </lineage>
</organism>
<dbReference type="InterPro" id="IPR011993">
    <property type="entry name" value="PH-like_dom_sf"/>
</dbReference>
<proteinExistence type="inferred from homology"/>
<feature type="region of interest" description="Disordered" evidence="6">
    <location>
        <begin position="519"/>
        <end position="584"/>
    </location>
</feature>
<dbReference type="GO" id="GO:0003777">
    <property type="term" value="F:microtubule motor activity"/>
    <property type="evidence" value="ECO:0007669"/>
    <property type="project" value="InterPro"/>
</dbReference>
<keyword evidence="4" id="KW-0493">Microtubule</keyword>
<evidence type="ECO:0000256" key="5">
    <source>
        <dbReference type="SAM" id="Coils"/>
    </source>
</evidence>
<dbReference type="SMART" id="SM00129">
    <property type="entry name" value="KISc"/>
    <property type="match status" value="1"/>
</dbReference>
<dbReference type="PRINTS" id="PR00380">
    <property type="entry name" value="KINESINHEAVY"/>
</dbReference>